<dbReference type="EMBL" id="DF143948">
    <property type="protein sequence ID" value="GAA54986.1"/>
    <property type="molecule type" value="Genomic_DNA"/>
</dbReference>
<protein>
    <submittedName>
        <fullName evidence="1">Uncharacterized protein</fullName>
    </submittedName>
</protein>
<sequence>MHILLPHEPLRMLVPLLYGMCQCVRVVHLVSQVAVYVPRTLTKTDYSGVCVYNLFVAVYVPRTLTKTDYSGVCVYNLFPPNNWKSIVQKIGNLMILFQLMNGGCEMVPVALWTEANYTSDATCTACTWNHSLLDYLINAQELASGKFATFNSPLALNNRVIQPAETSTTSNSEAKISIDGYAVIQGVLQNQAKDFVTAKYRRLRWDLVLSYALFEQGLANRFFTVDPANTRRGHAVARQTAQISNPHTGPDLGLCVALCNVRSILRKHSGLQQWLIYGKSDLLGIIKKWLQEGAADKELNRPSHNSFRVHINVNRVQFEGKSSLLASDNENKGQPGSIPALLLPLGNMAARHRKGFTDARLLFIIFMNWVLPGRQNLNRRTIKVLSRSLWLKSQTTRWRNLEGSISASFLKERFDTFVPNFNLEDQETVSIRLLNIDQPCMGNCECRADIRCQCSLIGQGGTRTATPR</sequence>
<keyword evidence="2" id="KW-1185">Reference proteome</keyword>
<evidence type="ECO:0000313" key="1">
    <source>
        <dbReference type="EMBL" id="GAA54986.1"/>
    </source>
</evidence>
<dbReference type="AlphaFoldDB" id="G7YPV5"/>
<gene>
    <name evidence="1" type="ORF">CLF_106304</name>
</gene>
<organism evidence="1 2">
    <name type="scientific">Clonorchis sinensis</name>
    <name type="common">Chinese liver fluke</name>
    <dbReference type="NCBI Taxonomy" id="79923"/>
    <lineage>
        <taxon>Eukaryota</taxon>
        <taxon>Metazoa</taxon>
        <taxon>Spiralia</taxon>
        <taxon>Lophotrochozoa</taxon>
        <taxon>Platyhelminthes</taxon>
        <taxon>Trematoda</taxon>
        <taxon>Digenea</taxon>
        <taxon>Opisthorchiida</taxon>
        <taxon>Opisthorchiata</taxon>
        <taxon>Opisthorchiidae</taxon>
        <taxon>Clonorchis</taxon>
    </lineage>
</organism>
<name>G7YPV5_CLOSI</name>
<reference key="2">
    <citation type="submission" date="2011-10" db="EMBL/GenBank/DDBJ databases">
        <title>The genome and transcriptome sequence of Clonorchis sinensis provide insights into the carcinogenic liver fluke.</title>
        <authorList>
            <person name="Wang X."/>
            <person name="Huang Y."/>
            <person name="Chen W."/>
            <person name="Liu H."/>
            <person name="Guo L."/>
            <person name="Chen Y."/>
            <person name="Luo F."/>
            <person name="Zhou W."/>
            <person name="Sun J."/>
            <person name="Mao Q."/>
            <person name="Liang P."/>
            <person name="Zhou C."/>
            <person name="Tian Y."/>
            <person name="Men J."/>
            <person name="Lv X."/>
            <person name="Huang L."/>
            <person name="Zhou J."/>
            <person name="Hu Y."/>
            <person name="Li R."/>
            <person name="Zhang F."/>
            <person name="Lei H."/>
            <person name="Li X."/>
            <person name="Hu X."/>
            <person name="Liang C."/>
            <person name="Xu J."/>
            <person name="Wu Z."/>
            <person name="Yu X."/>
        </authorList>
    </citation>
    <scope>NUCLEOTIDE SEQUENCE</scope>
    <source>
        <strain>Henan</strain>
    </source>
</reference>
<evidence type="ECO:0000313" key="2">
    <source>
        <dbReference type="Proteomes" id="UP000008909"/>
    </source>
</evidence>
<dbReference type="Proteomes" id="UP000008909">
    <property type="component" value="Unassembled WGS sequence"/>
</dbReference>
<proteinExistence type="predicted"/>
<reference evidence="1" key="1">
    <citation type="journal article" date="2011" name="Genome Biol.">
        <title>The draft genome of the carcinogenic human liver fluke Clonorchis sinensis.</title>
        <authorList>
            <person name="Wang X."/>
            <person name="Chen W."/>
            <person name="Huang Y."/>
            <person name="Sun J."/>
            <person name="Men J."/>
            <person name="Liu H."/>
            <person name="Luo F."/>
            <person name="Guo L."/>
            <person name="Lv X."/>
            <person name="Deng C."/>
            <person name="Zhou C."/>
            <person name="Fan Y."/>
            <person name="Li X."/>
            <person name="Huang L."/>
            <person name="Hu Y."/>
            <person name="Liang C."/>
            <person name="Hu X."/>
            <person name="Xu J."/>
            <person name="Yu X."/>
        </authorList>
    </citation>
    <scope>NUCLEOTIDE SEQUENCE [LARGE SCALE GENOMIC DNA]</scope>
    <source>
        <strain evidence="1">Henan</strain>
    </source>
</reference>
<accession>G7YPV5</accession>